<dbReference type="AlphaFoldDB" id="A0A7S8ECN0"/>
<feature type="domain" description="AB hydrolase-1" evidence="1">
    <location>
        <begin position="34"/>
        <end position="260"/>
    </location>
</feature>
<dbReference type="SUPFAM" id="SSF53474">
    <property type="entry name" value="alpha/beta-Hydrolases"/>
    <property type="match status" value="1"/>
</dbReference>
<dbReference type="GO" id="GO:0016787">
    <property type="term" value="F:hydrolase activity"/>
    <property type="evidence" value="ECO:0007669"/>
    <property type="project" value="UniProtKB-KW"/>
</dbReference>
<dbReference type="Proteomes" id="UP000594468">
    <property type="component" value="Chromosome"/>
</dbReference>
<dbReference type="PRINTS" id="PR00111">
    <property type="entry name" value="ABHYDROLASE"/>
</dbReference>
<accession>A0A7S8ECN0</accession>
<dbReference type="InterPro" id="IPR050266">
    <property type="entry name" value="AB_hydrolase_sf"/>
</dbReference>
<dbReference type="Pfam" id="PF00561">
    <property type="entry name" value="Abhydrolase_1"/>
    <property type="match status" value="1"/>
</dbReference>
<dbReference type="EMBL" id="CP062983">
    <property type="protein sequence ID" value="QPC84512.1"/>
    <property type="molecule type" value="Genomic_DNA"/>
</dbReference>
<dbReference type="InterPro" id="IPR000073">
    <property type="entry name" value="AB_hydrolase_1"/>
</dbReference>
<evidence type="ECO:0000259" key="1">
    <source>
        <dbReference type="Pfam" id="PF00561"/>
    </source>
</evidence>
<evidence type="ECO:0000313" key="2">
    <source>
        <dbReference type="EMBL" id="QPC84512.1"/>
    </source>
</evidence>
<keyword evidence="2" id="KW-0378">Hydrolase</keyword>
<protein>
    <submittedName>
        <fullName evidence="2">Alpha/beta hydrolase</fullName>
    </submittedName>
</protein>
<dbReference type="PANTHER" id="PTHR43798">
    <property type="entry name" value="MONOACYLGLYCEROL LIPASE"/>
    <property type="match status" value="1"/>
</dbReference>
<proteinExistence type="predicted"/>
<dbReference type="KEGG" id="pmet:G4Y79_09090"/>
<reference evidence="2 3" key="1">
    <citation type="submission" date="2020-02" db="EMBL/GenBank/DDBJ databases">
        <authorList>
            <person name="Zheng R.K."/>
            <person name="Sun C.M."/>
        </authorList>
    </citation>
    <scope>NUCLEOTIDE SEQUENCE [LARGE SCALE GENOMIC DNA]</scope>
    <source>
        <strain evidence="3">rifampicinis</strain>
    </source>
</reference>
<dbReference type="InterPro" id="IPR029058">
    <property type="entry name" value="AB_hydrolase_fold"/>
</dbReference>
<keyword evidence="3" id="KW-1185">Reference proteome</keyword>
<dbReference type="GO" id="GO:0016020">
    <property type="term" value="C:membrane"/>
    <property type="evidence" value="ECO:0007669"/>
    <property type="project" value="TreeGrafter"/>
</dbReference>
<dbReference type="Gene3D" id="3.40.50.1820">
    <property type="entry name" value="alpha/beta hydrolase"/>
    <property type="match status" value="1"/>
</dbReference>
<organism evidence="2 3">
    <name type="scientific">Phototrophicus methaneseepsis</name>
    <dbReference type="NCBI Taxonomy" id="2710758"/>
    <lineage>
        <taxon>Bacteria</taxon>
        <taxon>Bacillati</taxon>
        <taxon>Chloroflexota</taxon>
        <taxon>Candidatus Thermofontia</taxon>
        <taxon>Phototrophicales</taxon>
        <taxon>Phototrophicaceae</taxon>
        <taxon>Phototrophicus</taxon>
    </lineage>
</organism>
<dbReference type="PANTHER" id="PTHR43798:SF33">
    <property type="entry name" value="HYDROLASE, PUTATIVE (AFU_ORTHOLOGUE AFUA_2G14860)-RELATED"/>
    <property type="match status" value="1"/>
</dbReference>
<dbReference type="RefSeq" id="WP_195172575.1">
    <property type="nucleotide sequence ID" value="NZ_CP062983.1"/>
</dbReference>
<gene>
    <name evidence="2" type="ORF">G4Y79_09090</name>
</gene>
<evidence type="ECO:0000313" key="3">
    <source>
        <dbReference type="Proteomes" id="UP000594468"/>
    </source>
</evidence>
<name>A0A7S8ECN0_9CHLR</name>
<sequence>MPDYTTTPSALTEYTIDRPGCTVHYWLGGEADRPLVVMMHGATMDHRMFNAQVTALLPEYRVLVWDARAHGKSLPNTADISLESFVQDMLAILDELGVAQVILMGQSLGGYIAQQLYKIAPQRVQAMIIIGSTPIAKAYSKLEIWTLKATLPLFNVWPHGHFTKVVANNTTIKEDVRAYALQAVQHIPREDFLRIWKAVTLAIDSQGKPDFHITVPLLLVHGDQDKTGTIKRDMPIWPRIHPQAEYHVIPDAGHNANQDNPTVMNDLLLAFLHAHMA</sequence>